<protein>
    <submittedName>
        <fullName evidence="1">Uncharacterized protein</fullName>
    </submittedName>
</protein>
<reference evidence="1" key="1">
    <citation type="submission" date="2024-01" db="EMBL/GenBank/DDBJ databases">
        <title>First draft genome sequence data of TA4-1, the type strain of Gram-positive actinobacterium Streptomyces chiangmaiensis.</title>
        <authorList>
            <person name="Yasawong M."/>
            <person name="Nantapong N."/>
        </authorList>
    </citation>
    <scope>NUCLEOTIDE SEQUENCE</scope>
    <source>
        <strain evidence="1">TA4-1</strain>
    </source>
</reference>
<name>A0ABU7FJN8_9ACTN</name>
<dbReference type="Proteomes" id="UP001333996">
    <property type="component" value="Unassembled WGS sequence"/>
</dbReference>
<gene>
    <name evidence="1" type="ORF">VXC91_20630</name>
</gene>
<sequence length="235" mass="26185">MQAKSDSARWAGVNATVTREFITKTVKEIFDLHTEPNSIYRVLGDGHTELASLQKQIKKAVNEDASSLGVRVEDIGDGRVRCYFVHVRGDTDERTQEQLDAKQELEGRINGILDHAAEIDASVARALGKSHGNDGFNAGHSRYESLNDAEVERALELARKRYKMSDAELRELNRLLQFNSRETEGEFATEVYQGLGGPEKTLEFYAAMSIDGTGGDATQTRLDEVRDLQQVMGYT</sequence>
<dbReference type="EMBL" id="JAYWVC010000068">
    <property type="protein sequence ID" value="MED7824324.1"/>
    <property type="molecule type" value="Genomic_DNA"/>
</dbReference>
<keyword evidence="2" id="KW-1185">Reference proteome</keyword>
<accession>A0ABU7FJN8</accession>
<organism evidence="1 2">
    <name type="scientific">Streptomyces chiangmaiensis</name>
    <dbReference type="NCBI Taxonomy" id="766497"/>
    <lineage>
        <taxon>Bacteria</taxon>
        <taxon>Bacillati</taxon>
        <taxon>Actinomycetota</taxon>
        <taxon>Actinomycetes</taxon>
        <taxon>Kitasatosporales</taxon>
        <taxon>Streptomycetaceae</taxon>
        <taxon>Streptomyces</taxon>
    </lineage>
</organism>
<evidence type="ECO:0000313" key="1">
    <source>
        <dbReference type="EMBL" id="MED7824324.1"/>
    </source>
</evidence>
<feature type="non-terminal residue" evidence="1">
    <location>
        <position position="235"/>
    </location>
</feature>
<evidence type="ECO:0000313" key="2">
    <source>
        <dbReference type="Proteomes" id="UP001333996"/>
    </source>
</evidence>
<proteinExistence type="predicted"/>
<comment type="caution">
    <text evidence="1">The sequence shown here is derived from an EMBL/GenBank/DDBJ whole genome shotgun (WGS) entry which is preliminary data.</text>
</comment>